<gene>
    <name evidence="2" type="ORF">ACFQKE_07505</name>
</gene>
<feature type="region of interest" description="Disordered" evidence="1">
    <location>
        <begin position="1"/>
        <end position="20"/>
    </location>
</feature>
<evidence type="ECO:0000256" key="1">
    <source>
        <dbReference type="SAM" id="MobiDB-lite"/>
    </source>
</evidence>
<dbReference type="Gene3D" id="1.10.10.10">
    <property type="entry name" value="Winged helix-like DNA-binding domain superfamily/Winged helix DNA-binding domain"/>
    <property type="match status" value="1"/>
</dbReference>
<reference evidence="2 3" key="1">
    <citation type="journal article" date="2019" name="Int. J. Syst. Evol. Microbiol.">
        <title>The Global Catalogue of Microorganisms (GCM) 10K type strain sequencing project: providing services to taxonomists for standard genome sequencing and annotation.</title>
        <authorList>
            <consortium name="The Broad Institute Genomics Platform"/>
            <consortium name="The Broad Institute Genome Sequencing Center for Infectious Disease"/>
            <person name="Wu L."/>
            <person name="Ma J."/>
        </authorList>
    </citation>
    <scope>NUCLEOTIDE SEQUENCE [LARGE SCALE GENOMIC DNA]</scope>
    <source>
        <strain evidence="2 3">GX21</strain>
    </source>
</reference>
<dbReference type="EMBL" id="JBHTAT010000001">
    <property type="protein sequence ID" value="MFC7255141.1"/>
    <property type="molecule type" value="Genomic_DNA"/>
</dbReference>
<dbReference type="InterPro" id="IPR036390">
    <property type="entry name" value="WH_DNA-bd_sf"/>
</dbReference>
<evidence type="ECO:0000313" key="3">
    <source>
        <dbReference type="Proteomes" id="UP001596434"/>
    </source>
</evidence>
<dbReference type="CDD" id="cd00090">
    <property type="entry name" value="HTH_ARSR"/>
    <property type="match status" value="1"/>
</dbReference>
<dbReference type="GeneID" id="96953484"/>
<name>A0ABD5ZY28_9EURY</name>
<dbReference type="InterPro" id="IPR036388">
    <property type="entry name" value="WH-like_DNA-bd_sf"/>
</dbReference>
<organism evidence="2 3">
    <name type="scientific">Haloplanus litoreus</name>
    <dbReference type="NCBI Taxonomy" id="767515"/>
    <lineage>
        <taxon>Archaea</taxon>
        <taxon>Methanobacteriati</taxon>
        <taxon>Methanobacteriota</taxon>
        <taxon>Stenosarchaea group</taxon>
        <taxon>Halobacteria</taxon>
        <taxon>Halobacteriales</taxon>
        <taxon>Haloferacaceae</taxon>
        <taxon>Haloplanus</taxon>
    </lineage>
</organism>
<evidence type="ECO:0000313" key="2">
    <source>
        <dbReference type="EMBL" id="MFC7255141.1"/>
    </source>
</evidence>
<dbReference type="Pfam" id="PF13412">
    <property type="entry name" value="HTH_24"/>
    <property type="match status" value="1"/>
</dbReference>
<dbReference type="Proteomes" id="UP001596434">
    <property type="component" value="Unassembled WGS sequence"/>
</dbReference>
<comment type="caution">
    <text evidence="2">The sequence shown here is derived from an EMBL/GenBank/DDBJ whole genome shotgun (WGS) entry which is preliminary data.</text>
</comment>
<dbReference type="InterPro" id="IPR011991">
    <property type="entry name" value="ArsR-like_HTH"/>
</dbReference>
<protein>
    <submittedName>
        <fullName evidence="2">Winged helix-turn-helix domain-containing protein</fullName>
    </submittedName>
</protein>
<dbReference type="RefSeq" id="WP_379703350.1">
    <property type="nucleotide sequence ID" value="NZ_JBHTAT010000001.1"/>
</dbReference>
<dbReference type="SUPFAM" id="SSF46785">
    <property type="entry name" value="Winged helix' DNA-binding domain"/>
    <property type="match status" value="1"/>
</dbReference>
<proteinExistence type="predicted"/>
<accession>A0ABD5ZY28</accession>
<keyword evidence="3" id="KW-1185">Reference proteome</keyword>
<sequence>MAGHAPVPASPGESSIRELPPSAKLVVKTLEYEGSLTQAELAESTRLPDRTVRYALRKLEAADLVSSRISFVDARQRIYSIPTDES</sequence>
<dbReference type="AlphaFoldDB" id="A0ABD5ZY28"/>